<name>A0ABP1RPB5_9HEXA</name>
<organism evidence="1 2">
    <name type="scientific">Orchesella dallaii</name>
    <dbReference type="NCBI Taxonomy" id="48710"/>
    <lineage>
        <taxon>Eukaryota</taxon>
        <taxon>Metazoa</taxon>
        <taxon>Ecdysozoa</taxon>
        <taxon>Arthropoda</taxon>
        <taxon>Hexapoda</taxon>
        <taxon>Collembola</taxon>
        <taxon>Entomobryomorpha</taxon>
        <taxon>Entomobryoidea</taxon>
        <taxon>Orchesellidae</taxon>
        <taxon>Orchesellinae</taxon>
        <taxon>Orchesella</taxon>
    </lineage>
</organism>
<proteinExistence type="predicted"/>
<reference evidence="1 2" key="1">
    <citation type="submission" date="2024-08" db="EMBL/GenBank/DDBJ databases">
        <authorList>
            <person name="Cucini C."/>
            <person name="Frati F."/>
        </authorList>
    </citation>
    <scope>NUCLEOTIDE SEQUENCE [LARGE SCALE GENOMIC DNA]</scope>
</reference>
<keyword evidence="2" id="KW-1185">Reference proteome</keyword>
<gene>
    <name evidence="1" type="ORF">ODALV1_LOCUS24573</name>
</gene>
<evidence type="ECO:0000313" key="2">
    <source>
        <dbReference type="Proteomes" id="UP001642540"/>
    </source>
</evidence>
<evidence type="ECO:0000313" key="1">
    <source>
        <dbReference type="EMBL" id="CAL8132312.1"/>
    </source>
</evidence>
<dbReference type="EMBL" id="CAXLJM020000092">
    <property type="protein sequence ID" value="CAL8132312.1"/>
    <property type="molecule type" value="Genomic_DNA"/>
</dbReference>
<evidence type="ECO:0008006" key="3">
    <source>
        <dbReference type="Google" id="ProtNLM"/>
    </source>
</evidence>
<sequence length="504" mass="58422">MDQSNVADGPENTLEDRLLDSPEQVLRSMICHVEEILNYKREMEEETSTEDPHQMFLNSEVMQKIFNVTTLETLRSCRLVSKLWWSASLDRCRENFRMHLLAHLQSERRDTKDYPYLIACRWNLSDHYHFSKFPIHKYEIVCGDLDNEINSQGQNLQSLWQTFGPSVKDLKIMDLGNAGASIAIWVTLLEHFPNIENLEVENIESRSQANITHNNNSPYQQLNKILFAIQILKKKLQNGRPAITGLNILNARKDAIFHLVNLTLQRFDQLRLPLTSLSMDLGISSRKRGLKLLLEYHAATLQKVVLYRAPFKQPYYNFQFGVMLESLRELGLFGPICENLLFLKYTPNLKVLKLIDDSGFNKPWPLPSEAPVIRFIVESRDYDEVADELIRQSAQLRTIRDPYPVIGFTNFEHLENIVLDSLEVFISGNEACTKENVEGLAILMPKLRQLQIGIWNKDGFKAVCNSWSYLDKLELTLLRNFNAEDFEAIIPHGEIRIAWKLIRT</sequence>
<accession>A0ABP1RPB5</accession>
<comment type="caution">
    <text evidence="1">The sequence shown here is derived from an EMBL/GenBank/DDBJ whole genome shotgun (WGS) entry which is preliminary data.</text>
</comment>
<dbReference type="Proteomes" id="UP001642540">
    <property type="component" value="Unassembled WGS sequence"/>
</dbReference>
<protein>
    <recommendedName>
        <fullName evidence="3">F-box domain-containing protein</fullName>
    </recommendedName>
</protein>